<feature type="transmembrane region" description="Helical" evidence="4">
    <location>
        <begin position="310"/>
        <end position="329"/>
    </location>
</feature>
<dbReference type="Pfam" id="PF17853">
    <property type="entry name" value="GGDEF_2"/>
    <property type="match status" value="1"/>
</dbReference>
<evidence type="ECO:0000256" key="3">
    <source>
        <dbReference type="ARBA" id="ARBA00023163"/>
    </source>
</evidence>
<evidence type="ECO:0000256" key="2">
    <source>
        <dbReference type="ARBA" id="ARBA00023125"/>
    </source>
</evidence>
<evidence type="ECO:0000256" key="1">
    <source>
        <dbReference type="ARBA" id="ARBA00023015"/>
    </source>
</evidence>
<dbReference type="Pfam" id="PF12833">
    <property type="entry name" value="HTH_18"/>
    <property type="match status" value="1"/>
</dbReference>
<dbReference type="Gene3D" id="3.30.450.20">
    <property type="entry name" value="PAS domain"/>
    <property type="match status" value="1"/>
</dbReference>
<dbReference type="Gene3D" id="1.10.10.60">
    <property type="entry name" value="Homeodomain-like"/>
    <property type="match status" value="2"/>
</dbReference>
<evidence type="ECO:0000313" key="7">
    <source>
        <dbReference type="EMBL" id="WNQ10645.1"/>
    </source>
</evidence>
<reference evidence="7 8" key="1">
    <citation type="submission" date="2022-02" db="EMBL/GenBank/DDBJ databases">
        <title>Paenibacillus sp. MBLB1776 Whole Genome Shotgun Sequencing.</title>
        <authorList>
            <person name="Hwang C.Y."/>
            <person name="Cho E.-S."/>
            <person name="Seo M.-J."/>
        </authorList>
    </citation>
    <scope>NUCLEOTIDE SEQUENCE [LARGE SCALE GENOMIC DNA]</scope>
    <source>
        <strain evidence="7 8">MBLB1776</strain>
    </source>
</reference>
<dbReference type="AlphaFoldDB" id="A0AA96RCK4"/>
<keyword evidence="8" id="KW-1185">Reference proteome</keyword>
<dbReference type="InterPro" id="IPR000160">
    <property type="entry name" value="GGDEF_dom"/>
</dbReference>
<evidence type="ECO:0000256" key="4">
    <source>
        <dbReference type="SAM" id="Phobius"/>
    </source>
</evidence>
<keyword evidence="4" id="KW-0472">Membrane</keyword>
<dbReference type="GO" id="GO:0003700">
    <property type="term" value="F:DNA-binding transcription factor activity"/>
    <property type="evidence" value="ECO:0007669"/>
    <property type="project" value="InterPro"/>
</dbReference>
<feature type="domain" description="GGDEF" evidence="6">
    <location>
        <begin position="422"/>
        <end position="553"/>
    </location>
</feature>
<dbReference type="SMART" id="SM00342">
    <property type="entry name" value="HTH_ARAC"/>
    <property type="match status" value="1"/>
</dbReference>
<dbReference type="PANTHER" id="PTHR43280:SF10">
    <property type="entry name" value="REGULATORY PROTEIN POCR"/>
    <property type="match status" value="1"/>
</dbReference>
<dbReference type="PANTHER" id="PTHR43280">
    <property type="entry name" value="ARAC-FAMILY TRANSCRIPTIONAL REGULATOR"/>
    <property type="match status" value="1"/>
</dbReference>
<name>A0AA96RCK4_9BACL</name>
<protein>
    <submittedName>
        <fullName evidence="7">Helix-turn-helix domain-containing protein</fullName>
    </submittedName>
</protein>
<accession>A0AA96RCK4</accession>
<proteinExistence type="predicted"/>
<dbReference type="SUPFAM" id="SSF46689">
    <property type="entry name" value="Homeodomain-like"/>
    <property type="match status" value="2"/>
</dbReference>
<keyword evidence="4" id="KW-0812">Transmembrane</keyword>
<dbReference type="InterPro" id="IPR041522">
    <property type="entry name" value="CdaR_GGDEF"/>
</dbReference>
<dbReference type="GO" id="GO:0043565">
    <property type="term" value="F:sequence-specific DNA binding"/>
    <property type="evidence" value="ECO:0007669"/>
    <property type="project" value="InterPro"/>
</dbReference>
<dbReference type="EMBL" id="CP130318">
    <property type="protein sequence ID" value="WNQ10645.1"/>
    <property type="molecule type" value="Genomic_DNA"/>
</dbReference>
<gene>
    <name evidence="7" type="ORF">MJA45_23975</name>
</gene>
<dbReference type="Proteomes" id="UP001305702">
    <property type="component" value="Chromosome"/>
</dbReference>
<organism evidence="7 8">
    <name type="scientific">Paenibacillus aurantius</name>
    <dbReference type="NCBI Taxonomy" id="2918900"/>
    <lineage>
        <taxon>Bacteria</taxon>
        <taxon>Bacillati</taxon>
        <taxon>Bacillota</taxon>
        <taxon>Bacilli</taxon>
        <taxon>Bacillales</taxon>
        <taxon>Paenibacillaceae</taxon>
        <taxon>Paenibacillus</taxon>
    </lineage>
</organism>
<evidence type="ECO:0000313" key="8">
    <source>
        <dbReference type="Proteomes" id="UP001305702"/>
    </source>
</evidence>
<dbReference type="PROSITE" id="PS01124">
    <property type="entry name" value="HTH_ARAC_FAMILY_2"/>
    <property type="match status" value="1"/>
</dbReference>
<evidence type="ECO:0000259" key="5">
    <source>
        <dbReference type="PROSITE" id="PS01124"/>
    </source>
</evidence>
<dbReference type="PROSITE" id="PS50887">
    <property type="entry name" value="GGDEF"/>
    <property type="match status" value="1"/>
</dbReference>
<dbReference type="InterPro" id="IPR009057">
    <property type="entry name" value="Homeodomain-like_sf"/>
</dbReference>
<dbReference type="KEGG" id="paun:MJA45_23975"/>
<evidence type="ECO:0000259" key="6">
    <source>
        <dbReference type="PROSITE" id="PS50887"/>
    </source>
</evidence>
<keyword evidence="4" id="KW-1133">Transmembrane helix</keyword>
<dbReference type="RefSeq" id="WP_315604419.1">
    <property type="nucleotide sequence ID" value="NZ_CP130318.1"/>
</dbReference>
<feature type="transmembrane region" description="Helical" evidence="4">
    <location>
        <begin position="21"/>
        <end position="44"/>
    </location>
</feature>
<keyword evidence="3" id="KW-0804">Transcription</keyword>
<feature type="domain" description="HTH araC/xylS-type" evidence="5">
    <location>
        <begin position="679"/>
        <end position="777"/>
    </location>
</feature>
<dbReference type="InterPro" id="IPR018060">
    <property type="entry name" value="HTH_AraC"/>
</dbReference>
<sequence>MSLLLRIVNGMWTKGSMKLKVLVAVSLLVIVPVAVFGGIAYLVAENAVSEEVGKANRETVKQVQERIDEKLITLDKIALQHAFNPNFKEFLSLSNPYENPEKARDVMTVLTSMEGLISDANAVSLYMTQQKLLVSPSQGVTDLGKLDPDLRKRLEAKASELENGRPYFLTDRKSESRLPRGGSHVVTYVRKLPVSVLDQPMGYLIIELNDRAFFDVFSHMTLGSSGEMLIATPSGNIFSDWNKNLLGPDLHSPLIQKLLATTKPEDRFSEKIDGRTMLVNYLQSSYSGWKYISVLPVEELTGHFDWIKQMMIGLGLFLIAVSLLAVFWLSRSFFGLWHGLLELLRRGGREHPAPAAGRLNEFGLIRHYVETLHRTNDELEKQVEDSMPLLRTHFLRRVLNEAMKEEELGQRFGYYGLPMEGRYYAVMCLELDDLRGQTEQDLNLFGYAVNNIAREVISHHAEGAVFQTGTEQTAVILNLGGEETSAHDAQAAVFSVAEELHRVIGELLKVTVTIGIGRCYPCRTRIRSSYREAKEALEFQLVEGNDKVIFIGSMLPQRSAFFYPAEQELTVVTGLKLCRLEQIRQGTDQFAAKLTACGRQASVDHIQQSFVQLVAASLKTLFELDPEGGPKLFPYNLYQRLAQLKTGDAIVQWLGTEVYPAMVAHISGFRNQRQRKTMEKVLQFIHEHYDEDLSQPMLADLVSLPGSQFSSMFKEETGMTLTDYIIAYRMDRAKELLVTTDLKVGDIADRLSYNNAQNFIRVFKRICGITPGEYRTQHASSDRAG</sequence>
<keyword evidence="2" id="KW-0238">DNA-binding</keyword>
<keyword evidence="1" id="KW-0805">Transcription regulation</keyword>